<dbReference type="STRING" id="762948.HMPREF0733_10429"/>
<evidence type="ECO:0000256" key="4">
    <source>
        <dbReference type="ARBA" id="ARBA00022989"/>
    </source>
</evidence>
<feature type="compositionally biased region" description="Acidic residues" evidence="6">
    <location>
        <begin position="1"/>
        <end position="11"/>
    </location>
</feature>
<feature type="transmembrane region" description="Helical" evidence="7">
    <location>
        <begin position="127"/>
        <end position="149"/>
    </location>
</feature>
<gene>
    <name evidence="9" type="primary">ccsB</name>
    <name evidence="9" type="ORF">NCTC10918_01475</name>
</gene>
<evidence type="ECO:0000256" key="3">
    <source>
        <dbReference type="ARBA" id="ARBA00022748"/>
    </source>
</evidence>
<dbReference type="InterPro" id="IPR007816">
    <property type="entry name" value="ResB-like_domain"/>
</dbReference>
<evidence type="ECO:0000256" key="5">
    <source>
        <dbReference type="ARBA" id="ARBA00023136"/>
    </source>
</evidence>
<dbReference type="EMBL" id="LR134521">
    <property type="protein sequence ID" value="VEJ30198.1"/>
    <property type="molecule type" value="Genomic_DNA"/>
</dbReference>
<keyword evidence="4 7" id="KW-1133">Transmembrane helix</keyword>
<evidence type="ECO:0000259" key="8">
    <source>
        <dbReference type="Pfam" id="PF05140"/>
    </source>
</evidence>
<feature type="region of interest" description="Disordered" evidence="6">
    <location>
        <begin position="1"/>
        <end position="47"/>
    </location>
</feature>
<evidence type="ECO:0000256" key="2">
    <source>
        <dbReference type="ARBA" id="ARBA00022692"/>
    </source>
</evidence>
<dbReference type="Pfam" id="PF05140">
    <property type="entry name" value="ResB"/>
    <property type="match status" value="1"/>
</dbReference>
<proteinExistence type="predicted"/>
<feature type="transmembrane region" description="Helical" evidence="7">
    <location>
        <begin position="231"/>
        <end position="252"/>
    </location>
</feature>
<name>A0A448UW95_9MICC</name>
<keyword evidence="3" id="KW-0201">Cytochrome c-type biogenesis</keyword>
<dbReference type="RefSeq" id="WP_371575423.1">
    <property type="nucleotide sequence ID" value="NZ_JAPWAP010000003.1"/>
</dbReference>
<feature type="transmembrane region" description="Helical" evidence="7">
    <location>
        <begin position="71"/>
        <end position="91"/>
    </location>
</feature>
<evidence type="ECO:0000313" key="9">
    <source>
        <dbReference type="EMBL" id="VEJ30198.1"/>
    </source>
</evidence>
<dbReference type="InterPro" id="IPR023494">
    <property type="entry name" value="Cyt_c_bgen_Ccs1/CcsB/ResB"/>
</dbReference>
<keyword evidence="5 7" id="KW-0472">Membrane</keyword>
<evidence type="ECO:0000256" key="6">
    <source>
        <dbReference type="SAM" id="MobiDB-lite"/>
    </source>
</evidence>
<evidence type="ECO:0000313" key="10">
    <source>
        <dbReference type="Proteomes" id="UP000270988"/>
    </source>
</evidence>
<feature type="transmembrane region" description="Helical" evidence="7">
    <location>
        <begin position="505"/>
        <end position="524"/>
    </location>
</feature>
<evidence type="ECO:0000256" key="1">
    <source>
        <dbReference type="ARBA" id="ARBA00004141"/>
    </source>
</evidence>
<dbReference type="AlphaFoldDB" id="A0A448UW95"/>
<dbReference type="PANTHER" id="PTHR31566">
    <property type="entry name" value="CYTOCHROME C BIOGENESIS PROTEIN CCS1, CHLOROPLASTIC"/>
    <property type="match status" value="1"/>
</dbReference>
<feature type="domain" description="ResB-like" evidence="8">
    <location>
        <begin position="71"/>
        <end position="557"/>
    </location>
</feature>
<reference evidence="9 10" key="1">
    <citation type="submission" date="2018-12" db="EMBL/GenBank/DDBJ databases">
        <authorList>
            <consortium name="Pathogen Informatics"/>
        </authorList>
    </citation>
    <scope>NUCLEOTIDE SEQUENCE [LARGE SCALE GENOMIC DNA]</scope>
    <source>
        <strain evidence="9 10">NCTC10918</strain>
    </source>
</reference>
<comment type="subcellular location">
    <subcellularLocation>
        <location evidence="1">Membrane</location>
        <topology evidence="1">Multi-pass membrane protein</topology>
    </subcellularLocation>
</comment>
<organism evidence="9 10">
    <name type="scientific">Rothia dentocariosa</name>
    <dbReference type="NCBI Taxonomy" id="2047"/>
    <lineage>
        <taxon>Bacteria</taxon>
        <taxon>Bacillati</taxon>
        <taxon>Actinomycetota</taxon>
        <taxon>Actinomycetes</taxon>
        <taxon>Micrococcales</taxon>
        <taxon>Micrococcaceae</taxon>
        <taxon>Rothia</taxon>
    </lineage>
</organism>
<dbReference type="GO" id="GO:0017004">
    <property type="term" value="P:cytochrome complex assembly"/>
    <property type="evidence" value="ECO:0007669"/>
    <property type="project" value="UniProtKB-KW"/>
</dbReference>
<dbReference type="GO" id="GO:0016020">
    <property type="term" value="C:membrane"/>
    <property type="evidence" value="ECO:0007669"/>
    <property type="project" value="UniProtKB-SubCell"/>
</dbReference>
<evidence type="ECO:0000256" key="7">
    <source>
        <dbReference type="SAM" id="Phobius"/>
    </source>
</evidence>
<dbReference type="PANTHER" id="PTHR31566:SF0">
    <property type="entry name" value="CYTOCHROME C BIOGENESIS PROTEIN CCS1, CHLOROPLASTIC"/>
    <property type="match status" value="1"/>
</dbReference>
<keyword evidence="2 7" id="KW-0812">Transmembrane</keyword>
<dbReference type="Proteomes" id="UP000270988">
    <property type="component" value="Chromosome"/>
</dbReference>
<protein>
    <submittedName>
        <fullName evidence="9">Cytochrome c biogenesis protein CcsB</fullName>
    </submittedName>
</protein>
<accession>A0A448UW95</accession>
<sequence>MVSEHSDDENTSTEAKDTNTANRKAGKTADAGRAVNASEKTKKTGKSARKDAPALGFVGMLRWCWTQLTKMNTALMLLLLLAVAAVPGSIFPQRVQDPTKVTDYIKNHPGWGEFADKIQLFDVFSSAWFSAIYLLLFISLIGCVTPRAIKHAKDWRKPPARTPRNLSRMPVHRQLEIPVADAGLNLSAKGAIEDAARILKKSHYRVEIRDEENEHYSVGAERGYLREIGNILFHVAMIGILVGVAFGSLYGYRGQKILVQDETFVNSLIGYDSFTPGTNYNPDWLTPYAVTLNNFQVRYDRQQDSHTYGQDLDYKAELTVHDPQGGTEQKTLKVNEPVDIGGTSIFLSGNGYAPVVRVTDGEGKVAYEGTVVGITTDGKYTSSVVLKVPDAKPSQLGFVGMFLPTGDYARGTTVPHSVDSAPANPMLIFQSYSGDLGLNSGQPQNVYVLDTSKLQELNSMAQGNGIVLSAQNPEAVLPDNKGKIEFLGYKRYVGLDVRHDPGQNIVLYSFVVAFAGLIVSLFVARRRVWVRAHTADGVLVVEYGLLARGEDPRLANEAERLTDAFAAAWGLEFDDDNHDENEGK</sequence>